<gene>
    <name evidence="2" type="ORF">AMS68_005383</name>
</gene>
<protein>
    <submittedName>
        <fullName evidence="2">Uncharacterized protein</fullName>
    </submittedName>
</protein>
<keyword evidence="1" id="KW-0472">Membrane</keyword>
<reference evidence="2 3" key="1">
    <citation type="journal article" date="2016" name="Sci. Rep.">
        <title>Peltaster fructicola genome reveals evolution from an invasive phytopathogen to an ectophytic parasite.</title>
        <authorList>
            <person name="Xu C."/>
            <person name="Chen H."/>
            <person name="Gleason M.L."/>
            <person name="Xu J.R."/>
            <person name="Liu H."/>
            <person name="Zhang R."/>
            <person name="Sun G."/>
        </authorList>
    </citation>
    <scope>NUCLEOTIDE SEQUENCE [LARGE SCALE GENOMIC DNA]</scope>
    <source>
        <strain evidence="2 3">LNHT1506</strain>
    </source>
</reference>
<organism evidence="2 3">
    <name type="scientific">Peltaster fructicola</name>
    <dbReference type="NCBI Taxonomy" id="286661"/>
    <lineage>
        <taxon>Eukaryota</taxon>
        <taxon>Fungi</taxon>
        <taxon>Dikarya</taxon>
        <taxon>Ascomycota</taxon>
        <taxon>Pezizomycotina</taxon>
        <taxon>Dothideomycetes</taxon>
        <taxon>Dothideomycetes incertae sedis</taxon>
        <taxon>Peltaster</taxon>
    </lineage>
</organism>
<keyword evidence="1" id="KW-0812">Transmembrane</keyword>
<keyword evidence="1" id="KW-1133">Transmembrane helix</keyword>
<dbReference type="Proteomes" id="UP000503462">
    <property type="component" value="Chromosome 4"/>
</dbReference>
<evidence type="ECO:0000313" key="3">
    <source>
        <dbReference type="Proteomes" id="UP000503462"/>
    </source>
</evidence>
<dbReference type="OrthoDB" id="5428890at2759"/>
<feature type="transmembrane region" description="Helical" evidence="1">
    <location>
        <begin position="300"/>
        <end position="319"/>
    </location>
</feature>
<accession>A0A6H0XYV6</accession>
<evidence type="ECO:0000256" key="1">
    <source>
        <dbReference type="SAM" id="Phobius"/>
    </source>
</evidence>
<keyword evidence="3" id="KW-1185">Reference proteome</keyword>
<dbReference type="AlphaFoldDB" id="A0A6H0XYV6"/>
<evidence type="ECO:0000313" key="2">
    <source>
        <dbReference type="EMBL" id="QIW99865.1"/>
    </source>
</evidence>
<proteinExistence type="predicted"/>
<dbReference type="EMBL" id="CP051142">
    <property type="protein sequence ID" value="QIW99865.1"/>
    <property type="molecule type" value="Genomic_DNA"/>
</dbReference>
<name>A0A6H0XYV6_9PEZI</name>
<sequence length="332" mass="38229">MANTPAECSILEHRDSRTDSYLSHALLDRGSEHLDAYLSVYARLCEEAAAESTKHIAGRVHQDIVRLVAQLKTNTFEKILLDLQETHPGVSDTALVQTIELAARVVTMHEVGRWKTSASGQRRLDWTTGRLSDALEAFYKDPELGEVKFERLFDISALERVAGFKLEWTSNLAEHLAIHDLGDKHSVRVFQHATWLNAVNKELFPVGFIDETLDTLALLLPSRRPAVVKWFKKKSKQHEHPSDQGMLSIRRLSPEDRHIESFHYWHDRLVLLKEAFDDTEPVTLKEWWYDRRKSVQRSTFWVAVLVLVLTVFFGLVQSIEGALQVYKAYYPR</sequence>